<name>A0A7X0JS63_9GAMM</name>
<dbReference type="PROSITE" id="PS51257">
    <property type="entry name" value="PROKAR_LIPOPROTEIN"/>
    <property type="match status" value="1"/>
</dbReference>
<keyword evidence="1" id="KW-0175">Coiled coil</keyword>
<dbReference type="InParanoid" id="A0A7X0JS63"/>
<evidence type="ECO:0000256" key="2">
    <source>
        <dbReference type="SAM" id="SignalP"/>
    </source>
</evidence>
<organism evidence="3 4">
    <name type="scientific">Pseudoteredinibacter isoporae</name>
    <dbReference type="NCBI Taxonomy" id="570281"/>
    <lineage>
        <taxon>Bacteria</taxon>
        <taxon>Pseudomonadati</taxon>
        <taxon>Pseudomonadota</taxon>
        <taxon>Gammaproteobacteria</taxon>
        <taxon>Cellvibrionales</taxon>
        <taxon>Cellvibrionaceae</taxon>
        <taxon>Pseudoteredinibacter</taxon>
    </lineage>
</organism>
<reference evidence="3 4" key="1">
    <citation type="submission" date="2020-08" db="EMBL/GenBank/DDBJ databases">
        <title>Genomic Encyclopedia of Type Strains, Phase IV (KMG-IV): sequencing the most valuable type-strain genomes for metagenomic binning, comparative biology and taxonomic classification.</title>
        <authorList>
            <person name="Goeker M."/>
        </authorList>
    </citation>
    <scope>NUCLEOTIDE SEQUENCE [LARGE SCALE GENOMIC DNA]</scope>
    <source>
        <strain evidence="3 4">DSM 22368</strain>
    </source>
</reference>
<dbReference type="EMBL" id="JACHHT010000001">
    <property type="protein sequence ID" value="MBB6520435.1"/>
    <property type="molecule type" value="Genomic_DNA"/>
</dbReference>
<sequence>MIRQSQTVYKLALITLLSLGLMACQSAYYSAMESVGQHKRDILSSRIEGVRDAQVDAKEQFRDALDRFSQELGYSGGELQSVYENLRDAYEDSKKEADNVSARIDKVEDVAEALFAEWEDELEQYSSASLRRDSQKKLRETRSQYKRMLTTMRSAESKMAPVLTTFNDQVLYLKHNLNARAISSLKAEFGGLRRDINTLIARMEESIAESEKFVESLK</sequence>
<dbReference type="RefSeq" id="WP_166851288.1">
    <property type="nucleotide sequence ID" value="NZ_JAAONY010000001.1"/>
</dbReference>
<gene>
    <name evidence="3" type="ORF">HNR48_000713</name>
</gene>
<keyword evidence="2" id="KW-0732">Signal</keyword>
<comment type="caution">
    <text evidence="3">The sequence shown here is derived from an EMBL/GenBank/DDBJ whole genome shotgun (WGS) entry which is preliminary data.</text>
</comment>
<proteinExistence type="predicted"/>
<feature type="coiled-coil region" evidence="1">
    <location>
        <begin position="83"/>
        <end position="110"/>
    </location>
</feature>
<dbReference type="Pfam" id="PF11172">
    <property type="entry name" value="DUF2959"/>
    <property type="match status" value="1"/>
</dbReference>
<evidence type="ECO:0000313" key="3">
    <source>
        <dbReference type="EMBL" id="MBB6520435.1"/>
    </source>
</evidence>
<dbReference type="InterPro" id="IPR021342">
    <property type="entry name" value="DUF2959"/>
</dbReference>
<accession>A0A7X0JS63</accession>
<keyword evidence="4" id="KW-1185">Reference proteome</keyword>
<dbReference type="AlphaFoldDB" id="A0A7X0JS63"/>
<feature type="chain" id="PRO_5031284565" evidence="2">
    <location>
        <begin position="24"/>
        <end position="218"/>
    </location>
</feature>
<feature type="signal peptide" evidence="2">
    <location>
        <begin position="1"/>
        <end position="23"/>
    </location>
</feature>
<protein>
    <submittedName>
        <fullName evidence="3">Methyl-accepting chemotaxis protein</fullName>
    </submittedName>
</protein>
<evidence type="ECO:0000313" key="4">
    <source>
        <dbReference type="Proteomes" id="UP000528457"/>
    </source>
</evidence>
<dbReference type="Proteomes" id="UP000528457">
    <property type="component" value="Unassembled WGS sequence"/>
</dbReference>
<evidence type="ECO:0000256" key="1">
    <source>
        <dbReference type="SAM" id="Coils"/>
    </source>
</evidence>